<evidence type="ECO:0000256" key="3">
    <source>
        <dbReference type="ARBA" id="ARBA00022676"/>
    </source>
</evidence>
<evidence type="ECO:0000256" key="6">
    <source>
        <dbReference type="SAM" id="Phobius"/>
    </source>
</evidence>
<keyword evidence="4" id="KW-0808">Transferase</keyword>
<dbReference type="Proteomes" id="UP000265515">
    <property type="component" value="Unassembled WGS sequence"/>
</dbReference>
<dbReference type="PANTHER" id="PTHR31306:SF4">
    <property type="entry name" value="ALPHA-1,2-GALACTOSYLTRANSFERASE"/>
    <property type="match status" value="1"/>
</dbReference>
<evidence type="ECO:0000256" key="5">
    <source>
        <dbReference type="SAM" id="MobiDB-lite"/>
    </source>
</evidence>
<gene>
    <name evidence="7" type="ORF">CBR_g52629</name>
</gene>
<evidence type="ECO:0000256" key="1">
    <source>
        <dbReference type="ARBA" id="ARBA00004323"/>
    </source>
</evidence>
<dbReference type="InterPro" id="IPR008630">
    <property type="entry name" value="Glyco_trans_34"/>
</dbReference>
<dbReference type="OrthoDB" id="407658at2759"/>
<protein>
    <recommendedName>
        <fullName evidence="9">GT34-family glycosyltransferase</fullName>
    </recommendedName>
</protein>
<keyword evidence="8" id="KW-1185">Reference proteome</keyword>
<accession>A0A388MAR3</accession>
<evidence type="ECO:0000256" key="2">
    <source>
        <dbReference type="ARBA" id="ARBA00005664"/>
    </source>
</evidence>
<dbReference type="GO" id="GO:0016757">
    <property type="term" value="F:glycosyltransferase activity"/>
    <property type="evidence" value="ECO:0007669"/>
    <property type="project" value="UniProtKB-KW"/>
</dbReference>
<dbReference type="AlphaFoldDB" id="A0A388MAR3"/>
<dbReference type="Gramene" id="GBG91593">
    <property type="protein sequence ID" value="GBG91593"/>
    <property type="gene ID" value="CBR_g52629"/>
</dbReference>
<keyword evidence="6" id="KW-1133">Transmembrane helix</keyword>
<comment type="similarity">
    <text evidence="2">Belongs to the glycosyltransferase 34 family.</text>
</comment>
<dbReference type="Gene3D" id="3.90.550.10">
    <property type="entry name" value="Spore Coat Polysaccharide Biosynthesis Protein SpsA, Chain A"/>
    <property type="match status" value="1"/>
</dbReference>
<feature type="region of interest" description="Disordered" evidence="5">
    <location>
        <begin position="41"/>
        <end position="60"/>
    </location>
</feature>
<dbReference type="PANTHER" id="PTHR31306">
    <property type="entry name" value="ALPHA-1,6-MANNOSYLTRANSFERASE MNN11-RELATED"/>
    <property type="match status" value="1"/>
</dbReference>
<feature type="transmembrane region" description="Helical" evidence="6">
    <location>
        <begin position="108"/>
        <end position="129"/>
    </location>
</feature>
<reference evidence="7 8" key="1">
    <citation type="journal article" date="2018" name="Cell">
        <title>The Chara Genome: Secondary Complexity and Implications for Plant Terrestrialization.</title>
        <authorList>
            <person name="Nishiyama T."/>
            <person name="Sakayama H."/>
            <person name="Vries J.D."/>
            <person name="Buschmann H."/>
            <person name="Saint-Marcoux D."/>
            <person name="Ullrich K.K."/>
            <person name="Haas F.B."/>
            <person name="Vanderstraeten L."/>
            <person name="Becker D."/>
            <person name="Lang D."/>
            <person name="Vosolsobe S."/>
            <person name="Rombauts S."/>
            <person name="Wilhelmsson P.K.I."/>
            <person name="Janitza P."/>
            <person name="Kern R."/>
            <person name="Heyl A."/>
            <person name="Rumpler F."/>
            <person name="Villalobos L.I.A.C."/>
            <person name="Clay J.M."/>
            <person name="Skokan R."/>
            <person name="Toyoda A."/>
            <person name="Suzuki Y."/>
            <person name="Kagoshima H."/>
            <person name="Schijlen E."/>
            <person name="Tajeshwar N."/>
            <person name="Catarino B."/>
            <person name="Hetherington A.J."/>
            <person name="Saltykova A."/>
            <person name="Bonnot C."/>
            <person name="Breuninger H."/>
            <person name="Symeonidi A."/>
            <person name="Radhakrishnan G.V."/>
            <person name="Van Nieuwerburgh F."/>
            <person name="Deforce D."/>
            <person name="Chang C."/>
            <person name="Karol K.G."/>
            <person name="Hedrich R."/>
            <person name="Ulvskov P."/>
            <person name="Glockner G."/>
            <person name="Delwiche C.F."/>
            <person name="Petrasek J."/>
            <person name="Van de Peer Y."/>
            <person name="Friml J."/>
            <person name="Beilby M."/>
            <person name="Dolan L."/>
            <person name="Kohara Y."/>
            <person name="Sugano S."/>
            <person name="Fujiyama A."/>
            <person name="Delaux P.-M."/>
            <person name="Quint M."/>
            <person name="TheiBen G."/>
            <person name="Hagemann M."/>
            <person name="Harholt J."/>
            <person name="Dunand C."/>
            <person name="Zachgo S."/>
            <person name="Langdale J."/>
            <person name="Maumus F."/>
            <person name="Straeten D.V.D."/>
            <person name="Gould S.B."/>
            <person name="Rensing S.A."/>
        </authorList>
    </citation>
    <scope>NUCLEOTIDE SEQUENCE [LARGE SCALE GENOMIC DNA]</scope>
    <source>
        <strain evidence="7 8">S276</strain>
    </source>
</reference>
<keyword evidence="6" id="KW-0472">Membrane</keyword>
<organism evidence="7 8">
    <name type="scientific">Chara braunii</name>
    <name type="common">Braun's stonewort</name>
    <dbReference type="NCBI Taxonomy" id="69332"/>
    <lineage>
        <taxon>Eukaryota</taxon>
        <taxon>Viridiplantae</taxon>
        <taxon>Streptophyta</taxon>
        <taxon>Charophyceae</taxon>
        <taxon>Charales</taxon>
        <taxon>Characeae</taxon>
        <taxon>Chara</taxon>
    </lineage>
</organism>
<dbReference type="GO" id="GO:0006487">
    <property type="term" value="P:protein N-linked glycosylation"/>
    <property type="evidence" value="ECO:0007669"/>
    <property type="project" value="TreeGrafter"/>
</dbReference>
<dbReference type="Pfam" id="PF05637">
    <property type="entry name" value="Glyco_transf_34"/>
    <property type="match status" value="2"/>
</dbReference>
<comment type="subcellular location">
    <subcellularLocation>
        <location evidence="1">Golgi apparatus membrane</location>
        <topology evidence="1">Single-pass type II membrane protein</topology>
    </subcellularLocation>
</comment>
<evidence type="ECO:0000256" key="4">
    <source>
        <dbReference type="ARBA" id="ARBA00022679"/>
    </source>
</evidence>
<proteinExistence type="inferred from homology"/>
<evidence type="ECO:0000313" key="8">
    <source>
        <dbReference type="Proteomes" id="UP000265515"/>
    </source>
</evidence>
<evidence type="ECO:0008006" key="9">
    <source>
        <dbReference type="Google" id="ProtNLM"/>
    </source>
</evidence>
<dbReference type="EMBL" id="BFEA01000924">
    <property type="protein sequence ID" value="GBG91593.1"/>
    <property type="molecule type" value="Genomic_DNA"/>
</dbReference>
<keyword evidence="3" id="KW-0328">Glycosyltransferase</keyword>
<dbReference type="GO" id="GO:0000139">
    <property type="term" value="C:Golgi membrane"/>
    <property type="evidence" value="ECO:0007669"/>
    <property type="project" value="UniProtKB-SubCell"/>
</dbReference>
<comment type="caution">
    <text evidence="7">The sequence shown here is derived from an EMBL/GenBank/DDBJ whole genome shotgun (WGS) entry which is preliminary data.</text>
</comment>
<dbReference type="SUPFAM" id="SSF53448">
    <property type="entry name" value="Nucleotide-diphospho-sugar transferases"/>
    <property type="match status" value="1"/>
</dbReference>
<keyword evidence="6" id="KW-0812">Transmembrane</keyword>
<dbReference type="InterPro" id="IPR029044">
    <property type="entry name" value="Nucleotide-diphossugar_trans"/>
</dbReference>
<name>A0A388MAR3_CHABU</name>
<evidence type="ECO:0000313" key="7">
    <source>
        <dbReference type="EMBL" id="GBG91593.1"/>
    </source>
</evidence>
<dbReference type="STRING" id="69332.A0A388MAR3"/>
<sequence length="522" mass="57130">MDEILGCGVPLPHDHHLEGKDVGLGDLPRMGLRHCAGTRKSVVNDSGGREDGLGEAGGGGDRRRMSLLVGCSSVLRIATSASGTFLTAQSSSSSSLWQMFSRGMIKGLVAVVILLVVHWSVVHAPGFFLSRANAVGRRCHFSRDIDGPDSSAAPVGNSFGRGSITAMDGAEADAQQRQVGGAGGVGGVGGVQEGRWRDQRFAMVTCSDGSSTIPERSFEGLAEMIAPNKERYVRRHGYDYIDASDILDRRRPPSWSKILAVQKHLGHYDWVFWTDADSVVTNPDITLQQVIDSVIPFSSSSSSLFSSAASSPSPSSWDTSSSCARSSLGNATLSAPSPVSLPQPRSSVEEGWEEDGYDEFPDFIVTEDYNGVNAGMFFVRNSSWSARFLSTWWEQVQFIQPFGLCKSGDNDALKYLIATMDPDERRRHVLIPRMQCSFNSYLWPSSLRSVVRLITQRDAVWNGVFAQGDFMVHLAGLNNKKKYVHRVLKELENRGEGGGGSRAREMMRPWRRKLGFSVRRPA</sequence>